<dbReference type="Pfam" id="PF05036">
    <property type="entry name" value="SPOR"/>
    <property type="match status" value="1"/>
</dbReference>
<dbReference type="PANTHER" id="PTHR38687:SF1">
    <property type="entry name" value="CELL DIVISION PROTEIN DEDD"/>
    <property type="match status" value="1"/>
</dbReference>
<organism evidence="4 5">
    <name type="scientific">Motiliproteus coralliicola</name>
    <dbReference type="NCBI Taxonomy" id="2283196"/>
    <lineage>
        <taxon>Bacteria</taxon>
        <taxon>Pseudomonadati</taxon>
        <taxon>Pseudomonadota</taxon>
        <taxon>Gammaproteobacteria</taxon>
        <taxon>Oceanospirillales</taxon>
        <taxon>Oceanospirillaceae</taxon>
        <taxon>Motiliproteus</taxon>
    </lineage>
</organism>
<dbReference type="InterPro" id="IPR052521">
    <property type="entry name" value="Cell_div_SPOR-domain"/>
</dbReference>
<evidence type="ECO:0000313" key="4">
    <source>
        <dbReference type="EMBL" id="RDE24474.1"/>
    </source>
</evidence>
<proteinExistence type="predicted"/>
<dbReference type="InterPro" id="IPR036680">
    <property type="entry name" value="SPOR-like_sf"/>
</dbReference>
<dbReference type="OrthoDB" id="7069135at2"/>
<feature type="transmembrane region" description="Helical" evidence="2">
    <location>
        <begin position="9"/>
        <end position="27"/>
    </location>
</feature>
<dbReference type="RefSeq" id="WP_114694060.1">
    <property type="nucleotide sequence ID" value="NZ_QQOH01000001.1"/>
</dbReference>
<dbReference type="EMBL" id="QQOH01000001">
    <property type="protein sequence ID" value="RDE24474.1"/>
    <property type="molecule type" value="Genomic_DNA"/>
</dbReference>
<accession>A0A369WV98</accession>
<protein>
    <submittedName>
        <fullName evidence="4">SPOR domain-containing protein</fullName>
    </submittedName>
</protein>
<keyword evidence="5" id="KW-1185">Reference proteome</keyword>
<sequence length="203" mass="22222">MERPVKERLLGGLLLLAIAVIFLPMIFDGAGLKHGRLQSVVPDAPAPIEIVHYQPTNQPNPDTSELAPPQPAPVEKLPEPPKPIEPPEAPKDQVAATPDKGATSAAAKPVKPVSTVTKEKPVLDQQGVPVGWTLQLASFKERPNAVSLQQKLIQRGYKAYIRQKGPLSKVFVGPDNQKSRIEQLKLKLKQEVKLDGLVLRYRP</sequence>
<dbReference type="GO" id="GO:0030428">
    <property type="term" value="C:cell septum"/>
    <property type="evidence" value="ECO:0007669"/>
    <property type="project" value="TreeGrafter"/>
</dbReference>
<evidence type="ECO:0000256" key="2">
    <source>
        <dbReference type="SAM" id="Phobius"/>
    </source>
</evidence>
<keyword evidence="2" id="KW-1133">Transmembrane helix</keyword>
<dbReference type="GO" id="GO:0042834">
    <property type="term" value="F:peptidoglycan binding"/>
    <property type="evidence" value="ECO:0007669"/>
    <property type="project" value="InterPro"/>
</dbReference>
<dbReference type="GO" id="GO:0032506">
    <property type="term" value="P:cytokinetic process"/>
    <property type="evidence" value="ECO:0007669"/>
    <property type="project" value="TreeGrafter"/>
</dbReference>
<name>A0A369WV98_9GAMM</name>
<keyword evidence="2" id="KW-0812">Transmembrane</keyword>
<dbReference type="InterPro" id="IPR007730">
    <property type="entry name" value="SPOR-like_dom"/>
</dbReference>
<dbReference type="Gene3D" id="3.30.70.1070">
    <property type="entry name" value="Sporulation related repeat"/>
    <property type="match status" value="1"/>
</dbReference>
<evidence type="ECO:0000259" key="3">
    <source>
        <dbReference type="PROSITE" id="PS51724"/>
    </source>
</evidence>
<dbReference type="PROSITE" id="PS51724">
    <property type="entry name" value="SPOR"/>
    <property type="match status" value="1"/>
</dbReference>
<reference evidence="4 5" key="1">
    <citation type="submission" date="2018-07" db="EMBL/GenBank/DDBJ databases">
        <title>Motiliproteus coralliicola sp. nov., a bacterium isolated from Coral.</title>
        <authorList>
            <person name="Wang G."/>
        </authorList>
    </citation>
    <scope>NUCLEOTIDE SEQUENCE [LARGE SCALE GENOMIC DNA]</scope>
    <source>
        <strain evidence="4 5">C34</strain>
    </source>
</reference>
<comment type="caution">
    <text evidence="4">The sequence shown here is derived from an EMBL/GenBank/DDBJ whole genome shotgun (WGS) entry which is preliminary data.</text>
</comment>
<feature type="region of interest" description="Disordered" evidence="1">
    <location>
        <begin position="52"/>
        <end position="114"/>
    </location>
</feature>
<dbReference type="PANTHER" id="PTHR38687">
    <property type="entry name" value="CELL DIVISION PROTEIN DEDD-RELATED"/>
    <property type="match status" value="1"/>
</dbReference>
<dbReference type="AlphaFoldDB" id="A0A369WV98"/>
<evidence type="ECO:0000313" key="5">
    <source>
        <dbReference type="Proteomes" id="UP000253769"/>
    </source>
</evidence>
<feature type="compositionally biased region" description="Polar residues" evidence="1">
    <location>
        <begin position="54"/>
        <end position="63"/>
    </location>
</feature>
<evidence type="ECO:0000256" key="1">
    <source>
        <dbReference type="SAM" id="MobiDB-lite"/>
    </source>
</evidence>
<dbReference type="SUPFAM" id="SSF110997">
    <property type="entry name" value="Sporulation related repeat"/>
    <property type="match status" value="1"/>
</dbReference>
<gene>
    <name evidence="4" type="ORF">DV711_02480</name>
</gene>
<feature type="domain" description="SPOR" evidence="3">
    <location>
        <begin position="126"/>
        <end position="201"/>
    </location>
</feature>
<dbReference type="GO" id="GO:0032153">
    <property type="term" value="C:cell division site"/>
    <property type="evidence" value="ECO:0007669"/>
    <property type="project" value="TreeGrafter"/>
</dbReference>
<dbReference type="Proteomes" id="UP000253769">
    <property type="component" value="Unassembled WGS sequence"/>
</dbReference>
<keyword evidence="2" id="KW-0472">Membrane</keyword>